<dbReference type="EMBL" id="RCVZ01000013">
    <property type="protein sequence ID" value="RLQ93692.1"/>
    <property type="molecule type" value="Genomic_DNA"/>
</dbReference>
<dbReference type="Pfam" id="PF13671">
    <property type="entry name" value="AAA_33"/>
    <property type="match status" value="1"/>
</dbReference>
<reference evidence="1 2" key="1">
    <citation type="submission" date="2018-10" db="EMBL/GenBank/DDBJ databases">
        <title>Falsibacillus sp. genome draft.</title>
        <authorList>
            <person name="Shi S."/>
        </authorList>
    </citation>
    <scope>NUCLEOTIDE SEQUENCE [LARGE SCALE GENOMIC DNA]</scope>
    <source>
        <strain evidence="1 2">GY 10110</strain>
    </source>
</reference>
<evidence type="ECO:0000313" key="2">
    <source>
        <dbReference type="Proteomes" id="UP000276770"/>
    </source>
</evidence>
<proteinExistence type="predicted"/>
<evidence type="ECO:0000313" key="1">
    <source>
        <dbReference type="EMBL" id="RLQ93692.1"/>
    </source>
</evidence>
<keyword evidence="1" id="KW-0067">ATP-binding</keyword>
<dbReference type="AlphaFoldDB" id="A0A3L7JZ80"/>
<dbReference type="InterPro" id="IPR027417">
    <property type="entry name" value="P-loop_NTPase"/>
</dbReference>
<protein>
    <submittedName>
        <fullName evidence="1">ATP-binding protein</fullName>
    </submittedName>
</protein>
<organism evidence="1 2">
    <name type="scientific">Falsibacillus albus</name>
    <dbReference type="NCBI Taxonomy" id="2478915"/>
    <lineage>
        <taxon>Bacteria</taxon>
        <taxon>Bacillati</taxon>
        <taxon>Bacillota</taxon>
        <taxon>Bacilli</taxon>
        <taxon>Bacillales</taxon>
        <taxon>Bacillaceae</taxon>
        <taxon>Falsibacillus</taxon>
    </lineage>
</organism>
<dbReference type="Gene3D" id="3.40.50.300">
    <property type="entry name" value="P-loop containing nucleotide triphosphate hydrolases"/>
    <property type="match status" value="1"/>
</dbReference>
<dbReference type="SUPFAM" id="SSF52540">
    <property type="entry name" value="P-loop containing nucleoside triphosphate hydrolases"/>
    <property type="match status" value="1"/>
</dbReference>
<dbReference type="RefSeq" id="WP_121681862.1">
    <property type="nucleotide sequence ID" value="NZ_RCVZ01000013.1"/>
</dbReference>
<comment type="caution">
    <text evidence="1">The sequence shown here is derived from an EMBL/GenBank/DDBJ whole genome shotgun (WGS) entry which is preliminary data.</text>
</comment>
<dbReference type="GO" id="GO:0005524">
    <property type="term" value="F:ATP binding"/>
    <property type="evidence" value="ECO:0007669"/>
    <property type="project" value="UniProtKB-KW"/>
</dbReference>
<accession>A0A3L7JZ80</accession>
<dbReference type="Proteomes" id="UP000276770">
    <property type="component" value="Unassembled WGS sequence"/>
</dbReference>
<name>A0A3L7JZ80_9BACI</name>
<dbReference type="OrthoDB" id="2356842at2"/>
<sequence length="187" mass="21389">MKRLAILTVGKTHSGKMTFARSLEKELSNSIVIDQDHQAEFLNMYYRQLQPKKGPNTIKHALSKVIVDHAVKKTDLHVIVCNSNRSRKDRLQLLDKCFKNTKFVRILVHFDIPDGVLQHRVTQSQRSTNIFRGAATNFEELLIQQQADSLKEDVTEPVEGEADHLFVIKDNEEGEAVISRIIELSQD</sequence>
<keyword evidence="2" id="KW-1185">Reference proteome</keyword>
<keyword evidence="1" id="KW-0547">Nucleotide-binding</keyword>
<gene>
    <name evidence="1" type="ORF">D9X91_17075</name>
</gene>